<dbReference type="EMBL" id="BLAM01000125">
    <property type="protein sequence ID" value="GET06221.1"/>
    <property type="molecule type" value="Genomic_DNA"/>
</dbReference>
<sequence>MVKGNEKTLVVSAMLQQKKQLAWAESQENKADAIRSLIDLAISLFGEETSVDKGISLDLDNDQKEWLQNQSNITKSLSMLIKTGIANYGKGDIGDALIELATKRMLSNAKASNSNFEKTTEPVQTRQKNPNHKQTTPQEQEEPKTKETESFDTDNNNEIDTTNITDDTLKNMGIDL</sequence>
<dbReference type="AlphaFoldDB" id="A0A6F9XLS8"/>
<feature type="region of interest" description="Disordered" evidence="1">
    <location>
        <begin position="111"/>
        <end position="176"/>
    </location>
</feature>
<protein>
    <submittedName>
        <fullName evidence="2">Uncharacterized protein</fullName>
    </submittedName>
</protein>
<dbReference type="Proteomes" id="UP000494265">
    <property type="component" value="Unassembled WGS sequence"/>
</dbReference>
<gene>
    <name evidence="2" type="ORF">SY212_12510</name>
</gene>
<comment type="caution">
    <text evidence="2">The sequence shown here is derived from an EMBL/GenBank/DDBJ whole genome shotgun (WGS) entry which is preliminary data.</text>
</comment>
<name>A0A6F9XLS8_9LACO</name>
<proteinExistence type="predicted"/>
<organism evidence="2">
    <name type="scientific">Ligilactobacillus agilis</name>
    <dbReference type="NCBI Taxonomy" id="1601"/>
    <lineage>
        <taxon>Bacteria</taxon>
        <taxon>Bacillati</taxon>
        <taxon>Bacillota</taxon>
        <taxon>Bacilli</taxon>
        <taxon>Lactobacillales</taxon>
        <taxon>Lactobacillaceae</taxon>
        <taxon>Ligilactobacillus</taxon>
    </lineage>
</organism>
<accession>A0A6F9XLS8</accession>
<evidence type="ECO:0000256" key="1">
    <source>
        <dbReference type="SAM" id="MobiDB-lite"/>
    </source>
</evidence>
<evidence type="ECO:0000313" key="2">
    <source>
        <dbReference type="EMBL" id="GET06221.1"/>
    </source>
</evidence>
<reference evidence="2" key="1">
    <citation type="submission" date="2019-10" db="EMBL/GenBank/DDBJ databases">
        <title>Lactobacillus agilis SY212 Whole Genome Sequencing Project.</title>
        <authorList>
            <person name="Suzuki S."/>
            <person name="Endo A."/>
            <person name="Maeno S."/>
            <person name="Shiwa Y."/>
            <person name="Matsutani M."/>
            <person name="Kajikawa A."/>
        </authorList>
    </citation>
    <scope>NUCLEOTIDE SEQUENCE</scope>
    <source>
        <strain evidence="2">SY212</strain>
    </source>
</reference>
<feature type="compositionally biased region" description="Polar residues" evidence="1">
    <location>
        <begin position="111"/>
        <end position="128"/>
    </location>
</feature>
<dbReference type="RefSeq" id="WP_172584721.1">
    <property type="nucleotide sequence ID" value="NZ_BLAM01000125.1"/>
</dbReference>